<comment type="caution">
    <text evidence="2">The sequence shown here is derived from an EMBL/GenBank/DDBJ whole genome shotgun (WGS) entry which is preliminary data.</text>
</comment>
<accession>A0A074VB43</accession>
<sequence>MVSILGAVVIVLWLLFTMNRPRQTFFQASIFTMAMMVFSSIIEHAWPEVNNVWLVGWIAQWVFVFIVIWLFDIIAVSTTSAVIYTLVVGIAYYFYQNHIFTLVAQWLGK</sequence>
<feature type="transmembrane region" description="Helical" evidence="1">
    <location>
        <begin position="52"/>
        <end position="71"/>
    </location>
</feature>
<dbReference type="EMBL" id="AVQL01000437">
    <property type="protein sequence ID" value="KEQ01092.1"/>
    <property type="molecule type" value="Genomic_DNA"/>
</dbReference>
<dbReference type="AlphaFoldDB" id="A0A074VB43"/>
<evidence type="ECO:0000313" key="3">
    <source>
        <dbReference type="Proteomes" id="UP000027644"/>
    </source>
</evidence>
<keyword evidence="1" id="KW-1133">Transmembrane helix</keyword>
<keyword evidence="1" id="KW-0472">Membrane</keyword>
<organism evidence="2 3">
    <name type="scientific">Snodgrassella alvi SCGC AB-598-J21</name>
    <dbReference type="NCBI Taxonomy" id="1385367"/>
    <lineage>
        <taxon>Bacteria</taxon>
        <taxon>Pseudomonadati</taxon>
        <taxon>Pseudomonadota</taxon>
        <taxon>Betaproteobacteria</taxon>
        <taxon>Neisseriales</taxon>
        <taxon>Neisseriaceae</taxon>
        <taxon>Snodgrassella</taxon>
    </lineage>
</organism>
<protein>
    <recommendedName>
        <fullName evidence="4">Nicotinamide mononucleotide transporter</fullName>
    </recommendedName>
</protein>
<evidence type="ECO:0000256" key="1">
    <source>
        <dbReference type="SAM" id="Phobius"/>
    </source>
</evidence>
<feature type="transmembrane region" description="Helical" evidence="1">
    <location>
        <begin position="78"/>
        <end position="95"/>
    </location>
</feature>
<keyword evidence="1" id="KW-0812">Transmembrane</keyword>
<evidence type="ECO:0000313" key="2">
    <source>
        <dbReference type="EMBL" id="KEQ01092.1"/>
    </source>
</evidence>
<name>A0A074VB43_9NEIS</name>
<dbReference type="Proteomes" id="UP000027644">
    <property type="component" value="Unassembled WGS sequence"/>
</dbReference>
<evidence type="ECO:0008006" key="4">
    <source>
        <dbReference type="Google" id="ProtNLM"/>
    </source>
</evidence>
<reference evidence="2 3" key="1">
    <citation type="journal article" date="2014" name="PLoS Genet.">
        <title>Hidden diversity in honey bee gut symbionts detected by single-cell genomics.</title>
        <authorList>
            <person name="Engel P."/>
            <person name="Stepanauskas R."/>
            <person name="Moran N."/>
        </authorList>
    </citation>
    <scope>NUCLEOTIDE SEQUENCE [LARGE SCALE GENOMIC DNA]</scope>
    <source>
        <strain evidence="2 3">SCGC AB-598-J21</strain>
    </source>
</reference>
<proteinExistence type="predicted"/>
<gene>
    <name evidence="2" type="ORF">SASC598J21_011660</name>
</gene>